<gene>
    <name evidence="1" type="ORF">K1Y79_11585</name>
</gene>
<proteinExistence type="predicted"/>
<dbReference type="EMBL" id="JAICCF010000002">
    <property type="protein sequence ID" value="MBW8684973.1"/>
    <property type="molecule type" value="Genomic_DNA"/>
</dbReference>
<sequence length="175" mass="20098">MGRCYKRVLKLLPMHPEGPTGNIEVYRLEDAQASHTRQLTKRKEYYKIGLVKGSNRYHATEEGLVVSGNSLVFLHPRAPSTCESLTRGQEGFCCIFNVPFFTAQMQEKINALPMFMAGGRPVYHLTEEQTAAATDIFRRMVEVLASDYRFKYELLWNYVAQLMHMGLKIQQTTDK</sequence>
<name>A0ABS7GEM7_9BACT</name>
<accession>A0ABS7GEM7</accession>
<reference evidence="1 2" key="1">
    <citation type="submission" date="2021-08" db="EMBL/GenBank/DDBJ databases">
        <title>The genome sequence of Chitinophaga sp. B61.</title>
        <authorList>
            <person name="Zhang X."/>
        </authorList>
    </citation>
    <scope>NUCLEOTIDE SEQUENCE [LARGE SCALE GENOMIC DNA]</scope>
    <source>
        <strain evidence="1 2">B61</strain>
    </source>
</reference>
<dbReference type="RefSeq" id="WP_220250175.1">
    <property type="nucleotide sequence ID" value="NZ_JAICCF010000002.1"/>
</dbReference>
<evidence type="ECO:0000313" key="1">
    <source>
        <dbReference type="EMBL" id="MBW8684973.1"/>
    </source>
</evidence>
<evidence type="ECO:0000313" key="2">
    <source>
        <dbReference type="Proteomes" id="UP000812961"/>
    </source>
</evidence>
<protein>
    <submittedName>
        <fullName evidence="1">Uncharacterized protein</fullName>
    </submittedName>
</protein>
<keyword evidence="2" id="KW-1185">Reference proteome</keyword>
<organism evidence="1 2">
    <name type="scientific">Chitinophaga rhizophila</name>
    <dbReference type="NCBI Taxonomy" id="2866212"/>
    <lineage>
        <taxon>Bacteria</taxon>
        <taxon>Pseudomonadati</taxon>
        <taxon>Bacteroidota</taxon>
        <taxon>Chitinophagia</taxon>
        <taxon>Chitinophagales</taxon>
        <taxon>Chitinophagaceae</taxon>
        <taxon>Chitinophaga</taxon>
    </lineage>
</organism>
<comment type="caution">
    <text evidence="1">The sequence shown here is derived from an EMBL/GenBank/DDBJ whole genome shotgun (WGS) entry which is preliminary data.</text>
</comment>
<dbReference type="Proteomes" id="UP000812961">
    <property type="component" value="Unassembled WGS sequence"/>
</dbReference>